<comment type="caution">
    <text evidence="2">The sequence shown here is derived from an EMBL/GenBank/DDBJ whole genome shotgun (WGS) entry which is preliminary data.</text>
</comment>
<evidence type="ECO:0000256" key="1">
    <source>
        <dbReference type="SAM" id="MobiDB-lite"/>
    </source>
</evidence>
<protein>
    <recommendedName>
        <fullName evidence="4">DUF2894 domain-containing protein</fullName>
    </recommendedName>
</protein>
<keyword evidence="3" id="KW-1185">Reference proteome</keyword>
<sequence>MPGGVDGEMQGQMQDETQARATLEAWRKQGADRLDPTRFHFIDAMARRAAAHHGEARRILDERLSALLEAYAADLHRKNDACDADAVSNSPAHARGPLGKLADYIAASQAPAEVDSQLIAHAWHRVSSNPQLETLDYFRQTWSKLSAEKQLRQSLEQVPGNAGPLNSSSLVHRSLSLMRELSPGYLQQFLSYVDALSWMEQMTGGIASPAKDAPRAASPKKGTRSRSR</sequence>
<dbReference type="AlphaFoldDB" id="A0A1N7S1N1"/>
<feature type="region of interest" description="Disordered" evidence="1">
    <location>
        <begin position="205"/>
        <end position="228"/>
    </location>
</feature>
<dbReference type="InterPro" id="IPR021549">
    <property type="entry name" value="DUF2894"/>
</dbReference>
<evidence type="ECO:0008006" key="4">
    <source>
        <dbReference type="Google" id="ProtNLM"/>
    </source>
</evidence>
<reference evidence="2" key="1">
    <citation type="submission" date="2016-12" db="EMBL/GenBank/DDBJ databases">
        <authorList>
            <person name="Moulin L."/>
        </authorList>
    </citation>
    <scope>NUCLEOTIDE SEQUENCE [LARGE SCALE GENOMIC DNA]</scope>
    <source>
        <strain evidence="2">STM 7183</strain>
    </source>
</reference>
<proteinExistence type="predicted"/>
<dbReference type="EMBL" id="CYGY02000028">
    <property type="protein sequence ID" value="SIT41282.1"/>
    <property type="molecule type" value="Genomic_DNA"/>
</dbReference>
<evidence type="ECO:0000313" key="2">
    <source>
        <dbReference type="EMBL" id="SIT41282.1"/>
    </source>
</evidence>
<organism evidence="2 3">
    <name type="scientific">Paraburkholderia piptadeniae</name>
    <dbReference type="NCBI Taxonomy" id="1701573"/>
    <lineage>
        <taxon>Bacteria</taxon>
        <taxon>Pseudomonadati</taxon>
        <taxon>Pseudomonadota</taxon>
        <taxon>Betaproteobacteria</taxon>
        <taxon>Burkholderiales</taxon>
        <taxon>Burkholderiaceae</taxon>
        <taxon>Paraburkholderia</taxon>
    </lineage>
</organism>
<evidence type="ECO:0000313" key="3">
    <source>
        <dbReference type="Proteomes" id="UP000195569"/>
    </source>
</evidence>
<name>A0A1N7S1N1_9BURK</name>
<dbReference type="Proteomes" id="UP000195569">
    <property type="component" value="Unassembled WGS sequence"/>
</dbReference>
<gene>
    <name evidence="2" type="ORF">BN2476_280013</name>
</gene>
<dbReference type="Pfam" id="PF11445">
    <property type="entry name" value="DUF2894"/>
    <property type="match status" value="1"/>
</dbReference>
<accession>A0A1N7S1N1</accession>